<dbReference type="RefSeq" id="WP_131911831.1">
    <property type="nucleotide sequence ID" value="NZ_OU594967.1"/>
</dbReference>
<evidence type="ECO:0000313" key="5">
    <source>
        <dbReference type="Proteomes" id="UP000295565"/>
    </source>
</evidence>
<feature type="chain" id="PRO_5020705703" description="34 kDa membrane antigen" evidence="3">
    <location>
        <begin position="20"/>
        <end position="173"/>
    </location>
</feature>
<proteinExistence type="inferred from homology"/>
<dbReference type="EMBL" id="SMGD01000011">
    <property type="protein sequence ID" value="TCK58887.1"/>
    <property type="molecule type" value="Genomic_DNA"/>
</dbReference>
<dbReference type="Proteomes" id="UP000295565">
    <property type="component" value="Unassembled WGS sequence"/>
</dbReference>
<dbReference type="InterPro" id="IPR018470">
    <property type="entry name" value="Metal-bd_Tp34-typ"/>
</dbReference>
<dbReference type="AlphaFoldDB" id="A0A4R1K4N3"/>
<evidence type="ECO:0000256" key="1">
    <source>
        <dbReference type="ARBA" id="ARBA00010013"/>
    </source>
</evidence>
<dbReference type="OrthoDB" id="1495621at2"/>
<evidence type="ECO:0000256" key="2">
    <source>
        <dbReference type="ARBA" id="ARBA00022729"/>
    </source>
</evidence>
<keyword evidence="2 3" id="KW-0732">Signal</keyword>
<evidence type="ECO:0000256" key="3">
    <source>
        <dbReference type="SAM" id="SignalP"/>
    </source>
</evidence>
<evidence type="ECO:0000313" key="4">
    <source>
        <dbReference type="EMBL" id="TCK58887.1"/>
    </source>
</evidence>
<sequence length="173" mass="19315">MIRFCLLLITALFSGQIMAMDVVFGPDIGIHGMKVGASYIQGVIMSPKKKGMPKHADIHLETDVHALPGNPQGFPATAWIPGLKIHFVLTKDGSNWRDEGDYLPMVAQGGPHYGMNIKLDGPGHYRLTNYYQPPSDHGMFLLSEAQKGVYPWWQPFVRHYQFDYLGTGKHGGY</sequence>
<dbReference type="PIRSF" id="PIRSF017018">
    <property type="entry name" value="Tp34"/>
    <property type="match status" value="1"/>
</dbReference>
<keyword evidence="5" id="KW-1185">Reference proteome</keyword>
<name>A0A4R1K4N3_9GAMM</name>
<dbReference type="Gene3D" id="2.60.40.2480">
    <property type="entry name" value="Periplasmic metal-binding protein Tp34-type"/>
    <property type="match status" value="1"/>
</dbReference>
<evidence type="ECO:0008006" key="6">
    <source>
        <dbReference type="Google" id="ProtNLM"/>
    </source>
</evidence>
<comment type="similarity">
    <text evidence="1">Belongs to the UPF0423 family.</text>
</comment>
<gene>
    <name evidence="4" type="ORF">EV690_1042</name>
</gene>
<comment type="caution">
    <text evidence="4">The sequence shown here is derived from an EMBL/GenBank/DDBJ whole genome shotgun (WGS) entry which is preliminary data.</text>
</comment>
<dbReference type="InterPro" id="IPR038482">
    <property type="entry name" value="Tp34-type_sf"/>
</dbReference>
<accession>A0A4R1K4N3</accession>
<organism evidence="4 5">
    <name type="scientific">Celerinatantimonas diazotrophica</name>
    <dbReference type="NCBI Taxonomy" id="412034"/>
    <lineage>
        <taxon>Bacteria</taxon>
        <taxon>Pseudomonadati</taxon>
        <taxon>Pseudomonadota</taxon>
        <taxon>Gammaproteobacteria</taxon>
        <taxon>Celerinatantimonadaceae</taxon>
        <taxon>Celerinatantimonas</taxon>
    </lineage>
</organism>
<dbReference type="Pfam" id="PF10634">
    <property type="entry name" value="Iron_transport"/>
    <property type="match status" value="1"/>
</dbReference>
<reference evidence="4 5" key="1">
    <citation type="submission" date="2019-03" db="EMBL/GenBank/DDBJ databases">
        <title>Genomic Encyclopedia of Type Strains, Phase IV (KMG-IV): sequencing the most valuable type-strain genomes for metagenomic binning, comparative biology and taxonomic classification.</title>
        <authorList>
            <person name="Goeker M."/>
        </authorList>
    </citation>
    <scope>NUCLEOTIDE SEQUENCE [LARGE SCALE GENOMIC DNA]</scope>
    <source>
        <strain evidence="4 5">DSM 18577</strain>
    </source>
</reference>
<feature type="signal peptide" evidence="3">
    <location>
        <begin position="1"/>
        <end position="19"/>
    </location>
</feature>
<protein>
    <recommendedName>
        <fullName evidence="6">34 kDa membrane antigen</fullName>
    </recommendedName>
</protein>